<sequence length="239" mass="26205">MNTSRRGTPQPNYAKYIFGFLATMMVVYFVWMQKNIAPSSPFLKSGTEAQALAQKPPKPVVRSWARKAGRRYVWIDVEIDGKAAGRVVSELYMDIVPATAENFRALVTGDNKEGLSYKGSKCHRIITGFIVQCGDFETGKGYGGKSIYGGKFNDEPAGLKLKHDKRYVLQMANSGPDSNGSQFCFMLGAAPHLNGHHVVFGEVVEGFDIVDAMELSGNKEDGVALNHNVVLKDGGEYLD</sequence>
<dbReference type="AlphaFoldDB" id="A0A485LR52"/>
<name>A0A485LR52_9STRA</name>
<dbReference type="OrthoDB" id="193499at2759"/>
<dbReference type="FunFam" id="2.40.100.10:FF:000050">
    <property type="entry name" value="Peptidyl-prolyl cis-trans isomerase"/>
    <property type="match status" value="1"/>
</dbReference>
<dbReference type="PROSITE" id="PS50072">
    <property type="entry name" value="CSA_PPIASE_2"/>
    <property type="match status" value="1"/>
</dbReference>
<evidence type="ECO:0000259" key="3">
    <source>
        <dbReference type="PROSITE" id="PS50072"/>
    </source>
</evidence>
<reference evidence="4" key="2">
    <citation type="submission" date="2019-06" db="EMBL/GenBank/DDBJ databases">
        <title>Genomics analysis of Aphanomyces spp. identifies a new class of oomycete effector associated with host adaptation.</title>
        <authorList>
            <person name="Gaulin E."/>
        </authorList>
    </citation>
    <scope>NUCLEOTIDE SEQUENCE</scope>
    <source>
        <strain evidence="4">CBS 578.67</strain>
    </source>
</reference>
<evidence type="ECO:0000256" key="1">
    <source>
        <dbReference type="RuleBase" id="RU363019"/>
    </source>
</evidence>
<evidence type="ECO:0000313" key="4">
    <source>
        <dbReference type="EMBL" id="KAF0683224.1"/>
    </source>
</evidence>
<evidence type="ECO:0000313" key="6">
    <source>
        <dbReference type="Proteomes" id="UP000332933"/>
    </source>
</evidence>
<dbReference type="Gene3D" id="2.40.100.10">
    <property type="entry name" value="Cyclophilin-like"/>
    <property type="match status" value="1"/>
</dbReference>
<accession>A0A485LR52</accession>
<dbReference type="Pfam" id="PF00160">
    <property type="entry name" value="Pro_isomerase"/>
    <property type="match status" value="1"/>
</dbReference>
<proteinExistence type="inferred from homology"/>
<keyword evidence="2" id="KW-1133">Transmembrane helix</keyword>
<comment type="catalytic activity">
    <reaction evidence="1">
        <text>[protein]-peptidylproline (omega=180) = [protein]-peptidylproline (omega=0)</text>
        <dbReference type="Rhea" id="RHEA:16237"/>
        <dbReference type="Rhea" id="RHEA-COMP:10747"/>
        <dbReference type="Rhea" id="RHEA-COMP:10748"/>
        <dbReference type="ChEBI" id="CHEBI:83833"/>
        <dbReference type="ChEBI" id="CHEBI:83834"/>
        <dbReference type="EC" id="5.2.1.8"/>
    </reaction>
</comment>
<feature type="transmembrane region" description="Helical" evidence="2">
    <location>
        <begin position="12"/>
        <end position="31"/>
    </location>
</feature>
<keyword evidence="6" id="KW-1185">Reference proteome</keyword>
<dbReference type="InterPro" id="IPR002130">
    <property type="entry name" value="Cyclophilin-type_PPIase_dom"/>
</dbReference>
<dbReference type="GO" id="GO:0006457">
    <property type="term" value="P:protein folding"/>
    <property type="evidence" value="ECO:0007669"/>
    <property type="project" value="TreeGrafter"/>
</dbReference>
<dbReference type="EMBL" id="VJMH01007434">
    <property type="protein sequence ID" value="KAF0683224.1"/>
    <property type="molecule type" value="Genomic_DNA"/>
</dbReference>
<feature type="domain" description="PPIase cyclophilin-type" evidence="3">
    <location>
        <begin position="74"/>
        <end position="236"/>
    </location>
</feature>
<keyword evidence="1" id="KW-0413">Isomerase</keyword>
<dbReference type="PANTHER" id="PTHR11071">
    <property type="entry name" value="PEPTIDYL-PROLYL CIS-TRANS ISOMERASE"/>
    <property type="match status" value="1"/>
</dbReference>
<evidence type="ECO:0000256" key="2">
    <source>
        <dbReference type="SAM" id="Phobius"/>
    </source>
</evidence>
<comment type="similarity">
    <text evidence="1">Belongs to the cyclophilin-type PPIase family.</text>
</comment>
<dbReference type="GO" id="GO:0016018">
    <property type="term" value="F:cyclosporin A binding"/>
    <property type="evidence" value="ECO:0007669"/>
    <property type="project" value="TreeGrafter"/>
</dbReference>
<keyword evidence="2" id="KW-0812">Transmembrane</keyword>
<dbReference type="GO" id="GO:0005737">
    <property type="term" value="C:cytoplasm"/>
    <property type="evidence" value="ECO:0007669"/>
    <property type="project" value="TreeGrafter"/>
</dbReference>
<keyword evidence="1" id="KW-0697">Rotamase</keyword>
<dbReference type="InterPro" id="IPR029000">
    <property type="entry name" value="Cyclophilin-like_dom_sf"/>
</dbReference>
<protein>
    <recommendedName>
        <fullName evidence="1">Peptidyl-prolyl cis-trans isomerase</fullName>
        <shortName evidence="1">PPIase</shortName>
        <ecNumber evidence="1">5.2.1.8</ecNumber>
    </recommendedName>
</protein>
<organism evidence="5 6">
    <name type="scientific">Aphanomyces stellatus</name>
    <dbReference type="NCBI Taxonomy" id="120398"/>
    <lineage>
        <taxon>Eukaryota</taxon>
        <taxon>Sar</taxon>
        <taxon>Stramenopiles</taxon>
        <taxon>Oomycota</taxon>
        <taxon>Saprolegniomycetes</taxon>
        <taxon>Saprolegniales</taxon>
        <taxon>Verrucalvaceae</taxon>
        <taxon>Aphanomyces</taxon>
    </lineage>
</organism>
<keyword evidence="2" id="KW-0472">Membrane</keyword>
<gene>
    <name evidence="5" type="primary">Aste57867_24656</name>
    <name evidence="4" type="ORF">As57867_024578</name>
    <name evidence="5" type="ORF">ASTE57867_24656</name>
</gene>
<dbReference type="Proteomes" id="UP000332933">
    <property type="component" value="Unassembled WGS sequence"/>
</dbReference>
<dbReference type="EMBL" id="CAADRA010007460">
    <property type="protein sequence ID" value="VFU01293.1"/>
    <property type="molecule type" value="Genomic_DNA"/>
</dbReference>
<dbReference type="EC" id="5.2.1.8" evidence="1"/>
<dbReference type="SUPFAM" id="SSF50891">
    <property type="entry name" value="Cyclophilin-like"/>
    <property type="match status" value="1"/>
</dbReference>
<dbReference type="PANTHER" id="PTHR11071:SF553">
    <property type="entry name" value="PEPTIDYL-PROLYL CIS-TRANS ISOMERASE"/>
    <property type="match status" value="1"/>
</dbReference>
<dbReference type="GO" id="GO:0003755">
    <property type="term" value="F:peptidyl-prolyl cis-trans isomerase activity"/>
    <property type="evidence" value="ECO:0007669"/>
    <property type="project" value="UniProtKB-UniRule"/>
</dbReference>
<dbReference type="PRINTS" id="PR00153">
    <property type="entry name" value="CSAPPISMRASE"/>
</dbReference>
<comment type="function">
    <text evidence="1">PPIases accelerate the folding of proteins. It catalyzes the cis-trans isomerization of proline imidic peptide bonds in oligopeptides.</text>
</comment>
<evidence type="ECO:0000313" key="5">
    <source>
        <dbReference type="EMBL" id="VFU01293.1"/>
    </source>
</evidence>
<reference evidence="5 6" key="1">
    <citation type="submission" date="2019-03" db="EMBL/GenBank/DDBJ databases">
        <authorList>
            <person name="Gaulin E."/>
            <person name="Dumas B."/>
        </authorList>
    </citation>
    <scope>NUCLEOTIDE SEQUENCE [LARGE SCALE GENOMIC DNA]</scope>
    <source>
        <strain evidence="5">CBS 568.67</strain>
    </source>
</reference>